<protein>
    <submittedName>
        <fullName evidence="8">Iron ABC transporter substrate-binding protein</fullName>
    </submittedName>
</protein>
<evidence type="ECO:0000256" key="5">
    <source>
        <dbReference type="ARBA" id="ARBA00022729"/>
    </source>
</evidence>
<feature type="domain" description="Fe/B12 periplasmic-binding" evidence="7">
    <location>
        <begin position="42"/>
        <end position="302"/>
    </location>
</feature>
<dbReference type="PANTHER" id="PTHR30532:SF28">
    <property type="entry name" value="PETROBACTIN-BINDING PROTEIN YCLQ"/>
    <property type="match status" value="1"/>
</dbReference>
<reference evidence="8 9" key="1">
    <citation type="submission" date="2015-01" db="EMBL/GenBank/DDBJ databases">
        <title>Ahrensia donghaiensis sp. nov., a novel dimethylsulphoniopropionate-cleavage bacterium isolated from seawater and emended descriptions of the genus Ahrensia and Ahrensia kielensis.</title>
        <authorList>
            <person name="Liu J."/>
        </authorList>
    </citation>
    <scope>NUCLEOTIDE SEQUENCE [LARGE SCALE GENOMIC DNA]</scope>
    <source>
        <strain evidence="8 9">LZD062</strain>
    </source>
</reference>
<evidence type="ECO:0000256" key="1">
    <source>
        <dbReference type="ARBA" id="ARBA00004196"/>
    </source>
</evidence>
<dbReference type="GO" id="GO:1901678">
    <property type="term" value="P:iron coordination entity transport"/>
    <property type="evidence" value="ECO:0007669"/>
    <property type="project" value="UniProtKB-ARBA"/>
</dbReference>
<dbReference type="SUPFAM" id="SSF53807">
    <property type="entry name" value="Helical backbone' metal receptor"/>
    <property type="match status" value="1"/>
</dbReference>
<dbReference type="PROSITE" id="PS50983">
    <property type="entry name" value="FE_B12_PBP"/>
    <property type="match status" value="1"/>
</dbReference>
<dbReference type="InterPro" id="IPR033870">
    <property type="entry name" value="FatB"/>
</dbReference>
<keyword evidence="4" id="KW-0408">Iron</keyword>
<keyword evidence="3" id="KW-0813">Transport</keyword>
<dbReference type="Pfam" id="PF01497">
    <property type="entry name" value="Peripla_BP_2"/>
    <property type="match status" value="1"/>
</dbReference>
<dbReference type="OrthoDB" id="63946at2"/>
<dbReference type="InterPro" id="IPR051313">
    <property type="entry name" value="Bact_iron-sidero_bind"/>
</dbReference>
<proteinExistence type="inferred from homology"/>
<sequence>MKKLVNLIGIAALSIATVCSSAFSAEIQTAAGPQEIAEKPNRIAVFDIAAIDTLDALGVKIDGVPNNLYIDALKQKLGSTEQVGTLFEPDLEVLNALAPELIIVGGRSSTQIEQTSRVAPSIDMTIWGDDLIDQARQRIVDYGKLFEIEEKAQSLVSEFDAKIEETKSAAKGQGNALIVMTNGPKISVYGPNSRFGWVHTTLDIPAADPQIDAGEHGDAVSFEFIAEIDPDWLIVVDRAAAIGSNEQNAKATLDNELIRNTKAWQSGQVIYVPSSNVYIAAGGARTTMAVFDALAEGFSKAE</sequence>
<evidence type="ECO:0000256" key="6">
    <source>
        <dbReference type="SAM" id="SignalP"/>
    </source>
</evidence>
<dbReference type="Proteomes" id="UP000038011">
    <property type="component" value="Unassembled WGS sequence"/>
</dbReference>
<evidence type="ECO:0000256" key="4">
    <source>
        <dbReference type="ARBA" id="ARBA00022496"/>
    </source>
</evidence>
<dbReference type="InterPro" id="IPR002491">
    <property type="entry name" value="ABC_transptr_periplasmic_BD"/>
</dbReference>
<dbReference type="PANTHER" id="PTHR30532">
    <property type="entry name" value="IRON III DICITRATE-BINDING PERIPLASMIC PROTEIN"/>
    <property type="match status" value="1"/>
</dbReference>
<dbReference type="STRING" id="1514904.SU32_14195"/>
<name>A0A0M9GL71_9HYPH</name>
<organism evidence="8 9">
    <name type="scientific">Ahrensia marina</name>
    <dbReference type="NCBI Taxonomy" id="1514904"/>
    <lineage>
        <taxon>Bacteria</taxon>
        <taxon>Pseudomonadati</taxon>
        <taxon>Pseudomonadota</taxon>
        <taxon>Alphaproteobacteria</taxon>
        <taxon>Hyphomicrobiales</taxon>
        <taxon>Ahrensiaceae</taxon>
        <taxon>Ahrensia</taxon>
    </lineage>
</organism>
<keyword evidence="4" id="KW-0406">Ion transport</keyword>
<gene>
    <name evidence="8" type="ORF">SU32_14195</name>
</gene>
<dbReference type="Gene3D" id="3.40.50.1980">
    <property type="entry name" value="Nitrogenase molybdenum iron protein domain"/>
    <property type="match status" value="2"/>
</dbReference>
<comment type="subcellular location">
    <subcellularLocation>
        <location evidence="1">Cell envelope</location>
    </subcellularLocation>
</comment>
<evidence type="ECO:0000313" key="9">
    <source>
        <dbReference type="Proteomes" id="UP000038011"/>
    </source>
</evidence>
<dbReference type="EMBL" id="JXMU01000024">
    <property type="protein sequence ID" value="KPB00350.1"/>
    <property type="molecule type" value="Genomic_DNA"/>
</dbReference>
<evidence type="ECO:0000313" key="8">
    <source>
        <dbReference type="EMBL" id="KPB00350.1"/>
    </source>
</evidence>
<feature type="chain" id="PRO_5005836395" evidence="6">
    <location>
        <begin position="25"/>
        <end position="302"/>
    </location>
</feature>
<dbReference type="AlphaFoldDB" id="A0A0M9GL71"/>
<dbReference type="CDD" id="cd01140">
    <property type="entry name" value="FatB"/>
    <property type="match status" value="1"/>
</dbReference>
<evidence type="ECO:0000256" key="3">
    <source>
        <dbReference type="ARBA" id="ARBA00022448"/>
    </source>
</evidence>
<keyword evidence="9" id="KW-1185">Reference proteome</keyword>
<dbReference type="RefSeq" id="WP_054000037.1">
    <property type="nucleotide sequence ID" value="NZ_JXMU01000024.1"/>
</dbReference>
<dbReference type="PATRIC" id="fig|1514904.3.peg.1976"/>
<feature type="signal peptide" evidence="6">
    <location>
        <begin position="1"/>
        <end position="24"/>
    </location>
</feature>
<dbReference type="GO" id="GO:0030288">
    <property type="term" value="C:outer membrane-bounded periplasmic space"/>
    <property type="evidence" value="ECO:0007669"/>
    <property type="project" value="TreeGrafter"/>
</dbReference>
<evidence type="ECO:0000259" key="7">
    <source>
        <dbReference type="PROSITE" id="PS50983"/>
    </source>
</evidence>
<keyword evidence="5 6" id="KW-0732">Signal</keyword>
<accession>A0A0M9GL71</accession>
<comment type="similarity">
    <text evidence="2">Belongs to the bacterial solute-binding protein 8 family.</text>
</comment>
<comment type="caution">
    <text evidence="8">The sequence shown here is derived from an EMBL/GenBank/DDBJ whole genome shotgun (WGS) entry which is preliminary data.</text>
</comment>
<keyword evidence="4" id="KW-0410">Iron transport</keyword>
<evidence type="ECO:0000256" key="2">
    <source>
        <dbReference type="ARBA" id="ARBA00008814"/>
    </source>
</evidence>